<dbReference type="Pfam" id="PF13184">
    <property type="entry name" value="KH_NusA_1st"/>
    <property type="match status" value="1"/>
</dbReference>
<sequence length="417" mass="46554">MNQEVLAIIEYMAREKGIRRETFLEAMQSALLAAARKSIGPARDLRVEIHPKTGKITARANLEVVEKVVDPRDQVSLRRAKEMDPSAQLGQLIDVEVTPKDFGRIAAQVFKQSINQTIRSIEREMVLAEFKDRVDHIVMGTVRRFERSDVILDLGRYEGVMAARERVPAEEYVIGDRIRAYVVAVDNTPHGPQILLSRSHPNFVRKLLELEVSEVADHTVEIKAMAREPGFRTKIAVWSANPKIDPVGACVGVRGARVKNIVRELHIEKIDLFRWSPDVAELAVEALKPARIKSVELDEARKRVKVVVDEENYSIALGRKGKNAWLASKITGWEIDVAREQSAEENFAQKLARATEEMATALSVDQSTAEQIVRAGFLSPAAVAESEETDLASVLPEVDLATVKKMRENARLCAKAS</sequence>
<keyword evidence="10" id="KW-1185">Reference proteome</keyword>
<dbReference type="CDD" id="cd22529">
    <property type="entry name" value="KH-II_NusA_rpt2"/>
    <property type="match status" value="1"/>
</dbReference>
<dbReference type="PROSITE" id="PS50126">
    <property type="entry name" value="S1"/>
    <property type="match status" value="1"/>
</dbReference>
<evidence type="ECO:0000256" key="1">
    <source>
        <dbReference type="ARBA" id="ARBA00022472"/>
    </source>
</evidence>
<keyword evidence="2 7" id="KW-0963">Cytoplasm</keyword>
<dbReference type="NCBIfam" id="TIGR01953">
    <property type="entry name" value="NusA"/>
    <property type="match status" value="1"/>
</dbReference>
<dbReference type="SUPFAM" id="SSF69705">
    <property type="entry name" value="Transcription factor NusA, N-terminal domain"/>
    <property type="match status" value="1"/>
</dbReference>
<dbReference type="GO" id="GO:0006353">
    <property type="term" value="P:DNA-templated transcription termination"/>
    <property type="evidence" value="ECO:0007669"/>
    <property type="project" value="UniProtKB-UniRule"/>
</dbReference>
<dbReference type="Pfam" id="PF26594">
    <property type="entry name" value="KH_NusA_2nd"/>
    <property type="match status" value="1"/>
</dbReference>
<proteinExistence type="inferred from homology"/>
<keyword evidence="5 7" id="KW-0805">Transcription regulation</keyword>
<name>A0A5E6MD16_9BACT</name>
<dbReference type="Gene3D" id="3.30.1480.10">
    <property type="entry name" value="NusA, N-terminal domain"/>
    <property type="match status" value="1"/>
</dbReference>
<feature type="domain" description="S1 motif" evidence="8">
    <location>
        <begin position="135"/>
        <end position="199"/>
    </location>
</feature>
<dbReference type="GO" id="GO:0003700">
    <property type="term" value="F:DNA-binding transcription factor activity"/>
    <property type="evidence" value="ECO:0007669"/>
    <property type="project" value="InterPro"/>
</dbReference>
<dbReference type="RefSeq" id="WP_142659641.1">
    <property type="nucleotide sequence ID" value="NZ_CABFVA020000026.1"/>
</dbReference>
<keyword evidence="3 7" id="KW-0889">Transcription antitermination</keyword>
<evidence type="ECO:0000313" key="10">
    <source>
        <dbReference type="Proteomes" id="UP000334923"/>
    </source>
</evidence>
<dbReference type="InterPro" id="IPR015946">
    <property type="entry name" value="KH_dom-like_a/b"/>
</dbReference>
<comment type="function">
    <text evidence="7">Participates in both transcription termination and antitermination.</text>
</comment>
<dbReference type="InterPro" id="IPR009019">
    <property type="entry name" value="KH_sf_prok-type"/>
</dbReference>
<dbReference type="GO" id="GO:0003723">
    <property type="term" value="F:RNA binding"/>
    <property type="evidence" value="ECO:0007669"/>
    <property type="project" value="UniProtKB-UniRule"/>
</dbReference>
<dbReference type="SMART" id="SM00316">
    <property type="entry name" value="S1"/>
    <property type="match status" value="1"/>
</dbReference>
<keyword evidence="6 7" id="KW-0804">Transcription</keyword>
<dbReference type="EMBL" id="CABFVA020000026">
    <property type="protein sequence ID" value="VVM05681.1"/>
    <property type="molecule type" value="Genomic_DNA"/>
</dbReference>
<dbReference type="InterPro" id="IPR030842">
    <property type="entry name" value="TF_NusA_bacterial"/>
</dbReference>
<dbReference type="Gene3D" id="3.30.300.20">
    <property type="match status" value="2"/>
</dbReference>
<dbReference type="Pfam" id="PF08529">
    <property type="entry name" value="NusA_N"/>
    <property type="match status" value="1"/>
</dbReference>
<reference evidence="9 10" key="1">
    <citation type="submission" date="2019-09" db="EMBL/GenBank/DDBJ databases">
        <authorList>
            <person name="Cremers G."/>
        </authorList>
    </citation>
    <scope>NUCLEOTIDE SEQUENCE [LARGE SCALE GENOMIC DNA]</scope>
    <source>
        <strain evidence="9">4A</strain>
    </source>
</reference>
<dbReference type="InterPro" id="IPR036555">
    <property type="entry name" value="NusA_N_sf"/>
</dbReference>
<dbReference type="OrthoDB" id="9807233at2"/>
<evidence type="ECO:0000256" key="7">
    <source>
        <dbReference type="HAMAP-Rule" id="MF_00945"/>
    </source>
</evidence>
<dbReference type="InterPro" id="IPR003029">
    <property type="entry name" value="S1_domain"/>
</dbReference>
<dbReference type="GO" id="GO:0005829">
    <property type="term" value="C:cytosol"/>
    <property type="evidence" value="ECO:0007669"/>
    <property type="project" value="TreeGrafter"/>
</dbReference>
<evidence type="ECO:0000256" key="6">
    <source>
        <dbReference type="ARBA" id="ARBA00023163"/>
    </source>
</evidence>
<dbReference type="InterPro" id="IPR025249">
    <property type="entry name" value="TF_NusA_KH_1st"/>
</dbReference>
<dbReference type="AlphaFoldDB" id="A0A5E6MD16"/>
<comment type="subunit">
    <text evidence="7">Monomer. Binds directly to the core enzyme of the DNA-dependent RNA polymerase and to nascent RNA.</text>
</comment>
<dbReference type="FunFam" id="3.30.300.20:FF:000002">
    <property type="entry name" value="Transcription termination/antitermination protein NusA"/>
    <property type="match status" value="1"/>
</dbReference>
<dbReference type="SUPFAM" id="SSF54814">
    <property type="entry name" value="Prokaryotic type KH domain (KH-domain type II)"/>
    <property type="match status" value="2"/>
</dbReference>
<evidence type="ECO:0000313" key="9">
    <source>
        <dbReference type="EMBL" id="VVM05681.1"/>
    </source>
</evidence>
<dbReference type="Proteomes" id="UP000334923">
    <property type="component" value="Unassembled WGS sequence"/>
</dbReference>
<keyword evidence="1 7" id="KW-0806">Transcription termination</keyword>
<organism evidence="9 10">
    <name type="scientific">Methylacidimicrobium tartarophylax</name>
    <dbReference type="NCBI Taxonomy" id="1041768"/>
    <lineage>
        <taxon>Bacteria</taxon>
        <taxon>Pseudomonadati</taxon>
        <taxon>Verrucomicrobiota</taxon>
        <taxon>Methylacidimicrobium</taxon>
    </lineage>
</organism>
<evidence type="ECO:0000256" key="3">
    <source>
        <dbReference type="ARBA" id="ARBA00022814"/>
    </source>
</evidence>
<protein>
    <recommendedName>
        <fullName evidence="7">Transcription termination/antitermination protein NusA</fullName>
    </recommendedName>
</protein>
<comment type="subcellular location">
    <subcellularLocation>
        <location evidence="7">Cytoplasm</location>
    </subcellularLocation>
</comment>
<dbReference type="InterPro" id="IPR058582">
    <property type="entry name" value="KH_NusA_2nd"/>
</dbReference>
<dbReference type="PANTHER" id="PTHR22648">
    <property type="entry name" value="TRANSCRIPTION TERMINATION FACTOR NUSA"/>
    <property type="match status" value="1"/>
</dbReference>
<evidence type="ECO:0000256" key="5">
    <source>
        <dbReference type="ARBA" id="ARBA00023015"/>
    </source>
</evidence>
<dbReference type="InterPro" id="IPR012340">
    <property type="entry name" value="NA-bd_OB-fold"/>
</dbReference>
<keyword evidence="4 7" id="KW-0694">RNA-binding</keyword>
<gene>
    <name evidence="7 9" type="primary">nusA</name>
    <name evidence="9" type="ORF">MAMT_00722</name>
</gene>
<dbReference type="CDD" id="cd04455">
    <property type="entry name" value="S1_NusA"/>
    <property type="match status" value="1"/>
</dbReference>
<accession>A0A5E6MD16</accession>
<comment type="similarity">
    <text evidence="7">Belongs to the NusA family.</text>
</comment>
<dbReference type="InterPro" id="IPR013735">
    <property type="entry name" value="TF_NusA_N"/>
</dbReference>
<evidence type="ECO:0000256" key="4">
    <source>
        <dbReference type="ARBA" id="ARBA00022884"/>
    </source>
</evidence>
<dbReference type="SUPFAM" id="SSF50249">
    <property type="entry name" value="Nucleic acid-binding proteins"/>
    <property type="match status" value="1"/>
</dbReference>
<dbReference type="HAMAP" id="MF_00945_B">
    <property type="entry name" value="NusA_B"/>
    <property type="match status" value="1"/>
</dbReference>
<evidence type="ECO:0000256" key="2">
    <source>
        <dbReference type="ARBA" id="ARBA00022490"/>
    </source>
</evidence>
<dbReference type="InterPro" id="IPR010213">
    <property type="entry name" value="TF_NusA"/>
</dbReference>
<evidence type="ECO:0000259" key="8">
    <source>
        <dbReference type="PROSITE" id="PS50126"/>
    </source>
</evidence>
<dbReference type="CDD" id="cd02134">
    <property type="entry name" value="KH-II_NusA_rpt1"/>
    <property type="match status" value="1"/>
</dbReference>
<dbReference type="PANTHER" id="PTHR22648:SF0">
    <property type="entry name" value="TRANSCRIPTION TERMINATION_ANTITERMINATION PROTEIN NUSA"/>
    <property type="match status" value="1"/>
</dbReference>
<dbReference type="Gene3D" id="2.40.50.140">
    <property type="entry name" value="Nucleic acid-binding proteins"/>
    <property type="match status" value="1"/>
</dbReference>
<dbReference type="GO" id="GO:0031564">
    <property type="term" value="P:transcription antitermination"/>
    <property type="evidence" value="ECO:0007669"/>
    <property type="project" value="UniProtKB-UniRule"/>
</dbReference>